<dbReference type="NCBIfam" id="NF033547">
    <property type="entry name" value="transpos_IS1595"/>
    <property type="match status" value="1"/>
</dbReference>
<protein>
    <submittedName>
        <fullName evidence="2">Transposase</fullName>
    </submittedName>
</protein>
<organism evidence="2 3">
    <name type="scientific">Methylopila jiangsuensis</name>
    <dbReference type="NCBI Taxonomy" id="586230"/>
    <lineage>
        <taxon>Bacteria</taxon>
        <taxon>Pseudomonadati</taxon>
        <taxon>Pseudomonadota</taxon>
        <taxon>Alphaproteobacteria</taxon>
        <taxon>Hyphomicrobiales</taxon>
        <taxon>Methylopilaceae</taxon>
        <taxon>Methylopila</taxon>
    </lineage>
</organism>
<evidence type="ECO:0000259" key="1">
    <source>
        <dbReference type="SMART" id="SM01126"/>
    </source>
</evidence>
<dbReference type="EMBL" id="BSFK01000016">
    <property type="protein sequence ID" value="GLK77446.1"/>
    <property type="molecule type" value="Genomic_DNA"/>
</dbReference>
<dbReference type="SMART" id="SM01126">
    <property type="entry name" value="DDE_Tnp_IS1595"/>
    <property type="match status" value="1"/>
</dbReference>
<gene>
    <name evidence="2" type="ORF">GCM10008171_27000</name>
</gene>
<sequence>MHRTHLPLRTWFLAAHLVATHSNGISALQLQAKLGIGSYKTAWFLLHRLRKAMVDPDRGALEGVVEVDESSMPYHAKSDSRRFGTQGRSPVGKLIVLGAVELKDGGKGPGRIRLKAASDFQGATLRAFVESVTVPKSTISTDGNTGYRGLKDREHKERVIGMMPAHVFMPWIHRVFSNLKRWGMGVYHGLRRCYLQAYLDEFAFRWNFRRRYAEAFDVLLGIGMAVGPMSLKALREAYKNPLPRQQP</sequence>
<dbReference type="Pfam" id="PF12762">
    <property type="entry name" value="DDE_Tnp_IS1595"/>
    <property type="match status" value="1"/>
</dbReference>
<dbReference type="Proteomes" id="UP001143364">
    <property type="component" value="Unassembled WGS sequence"/>
</dbReference>
<keyword evidence="3" id="KW-1185">Reference proteome</keyword>
<reference evidence="2" key="2">
    <citation type="submission" date="2023-01" db="EMBL/GenBank/DDBJ databases">
        <authorList>
            <person name="Sun Q."/>
            <person name="Evtushenko L."/>
        </authorList>
    </citation>
    <scope>NUCLEOTIDE SEQUENCE</scope>
    <source>
        <strain evidence="2">VKM B-2555</strain>
    </source>
</reference>
<feature type="domain" description="ISXO2-like transposase" evidence="1">
    <location>
        <begin position="60"/>
        <end position="207"/>
    </location>
</feature>
<accession>A0A9W6JGZ6</accession>
<dbReference type="InterPro" id="IPR024445">
    <property type="entry name" value="Tnp_ISXO2-like"/>
</dbReference>
<dbReference type="AlphaFoldDB" id="A0A9W6JGZ6"/>
<name>A0A9W6JGZ6_9HYPH</name>
<comment type="caution">
    <text evidence="2">The sequence shown here is derived from an EMBL/GenBank/DDBJ whole genome shotgun (WGS) entry which is preliminary data.</text>
</comment>
<evidence type="ECO:0000313" key="3">
    <source>
        <dbReference type="Proteomes" id="UP001143364"/>
    </source>
</evidence>
<evidence type="ECO:0000313" key="2">
    <source>
        <dbReference type="EMBL" id="GLK77446.1"/>
    </source>
</evidence>
<proteinExistence type="predicted"/>
<reference evidence="2" key="1">
    <citation type="journal article" date="2014" name="Int. J. Syst. Evol. Microbiol.">
        <title>Complete genome sequence of Corynebacterium casei LMG S-19264T (=DSM 44701T), isolated from a smear-ripened cheese.</title>
        <authorList>
            <consortium name="US DOE Joint Genome Institute (JGI-PGF)"/>
            <person name="Walter F."/>
            <person name="Albersmeier A."/>
            <person name="Kalinowski J."/>
            <person name="Ruckert C."/>
        </authorList>
    </citation>
    <scope>NUCLEOTIDE SEQUENCE</scope>
    <source>
        <strain evidence="2">VKM B-2555</strain>
    </source>
</reference>